<keyword evidence="3 6" id="KW-0812">Transmembrane</keyword>
<accession>A0A7S9LV64</accession>
<keyword evidence="4 6" id="KW-1133">Transmembrane helix</keyword>
<dbReference type="AlphaFoldDB" id="A0A7S9LV64"/>
<dbReference type="Pfam" id="PF00892">
    <property type="entry name" value="EamA"/>
    <property type="match status" value="2"/>
</dbReference>
<feature type="transmembrane region" description="Helical" evidence="6">
    <location>
        <begin position="92"/>
        <end position="112"/>
    </location>
</feature>
<dbReference type="KEGG" id="poz:I0K15_09420"/>
<feature type="transmembrane region" description="Helical" evidence="6">
    <location>
        <begin position="33"/>
        <end position="54"/>
    </location>
</feature>
<gene>
    <name evidence="8" type="ORF">I0K15_09420</name>
</gene>
<comment type="subcellular location">
    <subcellularLocation>
        <location evidence="1">Membrane</location>
        <topology evidence="1">Multi-pass membrane protein</topology>
    </subcellularLocation>
</comment>
<dbReference type="GO" id="GO:0016020">
    <property type="term" value="C:membrane"/>
    <property type="evidence" value="ECO:0007669"/>
    <property type="project" value="UniProtKB-SubCell"/>
</dbReference>
<dbReference type="PANTHER" id="PTHR32322">
    <property type="entry name" value="INNER MEMBRANE TRANSPORTER"/>
    <property type="match status" value="1"/>
</dbReference>
<feature type="transmembrane region" description="Helical" evidence="6">
    <location>
        <begin position="147"/>
        <end position="166"/>
    </location>
</feature>
<dbReference type="RefSeq" id="WP_196105183.1">
    <property type="nucleotide sequence ID" value="NZ_CP064942.1"/>
</dbReference>
<evidence type="ECO:0000313" key="8">
    <source>
        <dbReference type="EMBL" id="QPH55921.1"/>
    </source>
</evidence>
<organism evidence="8 9">
    <name type="scientific">Pontivivens ytuae</name>
    <dbReference type="NCBI Taxonomy" id="2789856"/>
    <lineage>
        <taxon>Bacteria</taxon>
        <taxon>Pseudomonadati</taxon>
        <taxon>Pseudomonadota</taxon>
        <taxon>Alphaproteobacteria</taxon>
        <taxon>Rhodobacterales</taxon>
        <taxon>Paracoccaceae</taxon>
        <taxon>Pontivivens</taxon>
    </lineage>
</organism>
<comment type="similarity">
    <text evidence="2">Belongs to the EamA transporter family.</text>
</comment>
<name>A0A7S9LV64_9RHOB</name>
<feature type="domain" description="EamA" evidence="7">
    <location>
        <begin position="147"/>
        <end position="280"/>
    </location>
</feature>
<feature type="domain" description="EamA" evidence="7">
    <location>
        <begin position="7"/>
        <end position="136"/>
    </location>
</feature>
<feature type="transmembrane region" description="Helical" evidence="6">
    <location>
        <begin position="117"/>
        <end position="135"/>
    </location>
</feature>
<reference evidence="8 9" key="1">
    <citation type="submission" date="2020-11" db="EMBL/GenBank/DDBJ databases">
        <title>Description of Pontivivens ytuae sp. nov. isolated from deep sea sediment of Mariana Trench.</title>
        <authorList>
            <person name="Wang Z."/>
            <person name="Sun Q.-L."/>
            <person name="Xu X.-D."/>
            <person name="Tang Y.-Z."/>
            <person name="Zhang J."/>
        </authorList>
    </citation>
    <scope>NUCLEOTIDE SEQUENCE [LARGE SCALE GENOMIC DNA]</scope>
    <source>
        <strain evidence="8 9">MT2928</strain>
    </source>
</reference>
<evidence type="ECO:0000313" key="9">
    <source>
        <dbReference type="Proteomes" id="UP000594800"/>
    </source>
</evidence>
<evidence type="ECO:0000256" key="3">
    <source>
        <dbReference type="ARBA" id="ARBA00022692"/>
    </source>
</evidence>
<evidence type="ECO:0000256" key="4">
    <source>
        <dbReference type="ARBA" id="ARBA00022989"/>
    </source>
</evidence>
<evidence type="ECO:0000256" key="6">
    <source>
        <dbReference type="SAM" id="Phobius"/>
    </source>
</evidence>
<dbReference type="InterPro" id="IPR037185">
    <property type="entry name" value="EmrE-like"/>
</dbReference>
<feature type="transmembrane region" description="Helical" evidence="6">
    <location>
        <begin position="242"/>
        <end position="261"/>
    </location>
</feature>
<dbReference type="InterPro" id="IPR000620">
    <property type="entry name" value="EamA_dom"/>
</dbReference>
<evidence type="ECO:0000256" key="1">
    <source>
        <dbReference type="ARBA" id="ARBA00004141"/>
    </source>
</evidence>
<sequence length="293" mass="30650">MDFRALGMGVAFALMWSSAFTSAKIAVVYAPPFAILSVRFLISGLIAVGIAYALGQRAALTRRQWVAVVLFGLCQNVVYLGANFFAAQYIEASLAVIVASLLPLLVAGANALRGERLGAVALMGLLAGLAGVLVIMGDRLSGGADSFGVFVVVVGVLALTVATLLVQGAAPQGNVIMIVGLQMLVGSAALFPLSLLTETWVIDWQWPLIAAFTYTTLVPGLLATVTWFLLVKRVGPTRAATFHFLNPFLGVAIAAIILGEALSLRDILGVAVIMAGILAVQLSRMPAEALARR</sequence>
<dbReference type="InterPro" id="IPR050638">
    <property type="entry name" value="AA-Vitamin_Transporters"/>
</dbReference>
<evidence type="ECO:0000259" key="7">
    <source>
        <dbReference type="Pfam" id="PF00892"/>
    </source>
</evidence>
<proteinExistence type="inferred from homology"/>
<keyword evidence="9" id="KW-1185">Reference proteome</keyword>
<keyword evidence="5 6" id="KW-0472">Membrane</keyword>
<dbReference type="EMBL" id="CP064942">
    <property type="protein sequence ID" value="QPH55921.1"/>
    <property type="molecule type" value="Genomic_DNA"/>
</dbReference>
<protein>
    <submittedName>
        <fullName evidence="8">DMT family transporter</fullName>
    </submittedName>
</protein>
<dbReference type="Proteomes" id="UP000594800">
    <property type="component" value="Chromosome"/>
</dbReference>
<dbReference type="PANTHER" id="PTHR32322:SF2">
    <property type="entry name" value="EAMA DOMAIN-CONTAINING PROTEIN"/>
    <property type="match status" value="1"/>
</dbReference>
<evidence type="ECO:0000256" key="5">
    <source>
        <dbReference type="ARBA" id="ARBA00023136"/>
    </source>
</evidence>
<feature type="transmembrane region" description="Helical" evidence="6">
    <location>
        <begin position="175"/>
        <end position="196"/>
    </location>
</feature>
<feature type="transmembrane region" description="Helical" evidence="6">
    <location>
        <begin position="267"/>
        <end position="287"/>
    </location>
</feature>
<feature type="transmembrane region" description="Helical" evidence="6">
    <location>
        <begin position="208"/>
        <end position="230"/>
    </location>
</feature>
<evidence type="ECO:0000256" key="2">
    <source>
        <dbReference type="ARBA" id="ARBA00007362"/>
    </source>
</evidence>
<feature type="transmembrane region" description="Helical" evidence="6">
    <location>
        <begin position="66"/>
        <end position="86"/>
    </location>
</feature>
<dbReference type="SUPFAM" id="SSF103481">
    <property type="entry name" value="Multidrug resistance efflux transporter EmrE"/>
    <property type="match status" value="2"/>
</dbReference>